<dbReference type="Proteomes" id="UP001085076">
    <property type="component" value="Miscellaneous, Linkage group lg07"/>
</dbReference>
<dbReference type="AlphaFoldDB" id="A0A9D5C7N7"/>
<dbReference type="GO" id="GO:0004497">
    <property type="term" value="F:monooxygenase activity"/>
    <property type="evidence" value="ECO:0007669"/>
    <property type="project" value="InterPro"/>
</dbReference>
<dbReference type="GO" id="GO:0005506">
    <property type="term" value="F:iron ion binding"/>
    <property type="evidence" value="ECO:0007669"/>
    <property type="project" value="InterPro"/>
</dbReference>
<feature type="compositionally biased region" description="Basic and acidic residues" evidence="1">
    <location>
        <begin position="240"/>
        <end position="254"/>
    </location>
</feature>
<comment type="caution">
    <text evidence="2">The sequence shown here is derived from an EMBL/GenBank/DDBJ whole genome shotgun (WGS) entry which is preliminary data.</text>
</comment>
<organism evidence="2 3">
    <name type="scientific">Dioscorea zingiberensis</name>
    <dbReference type="NCBI Taxonomy" id="325984"/>
    <lineage>
        <taxon>Eukaryota</taxon>
        <taxon>Viridiplantae</taxon>
        <taxon>Streptophyta</taxon>
        <taxon>Embryophyta</taxon>
        <taxon>Tracheophyta</taxon>
        <taxon>Spermatophyta</taxon>
        <taxon>Magnoliopsida</taxon>
        <taxon>Liliopsida</taxon>
        <taxon>Dioscoreales</taxon>
        <taxon>Dioscoreaceae</taxon>
        <taxon>Dioscorea</taxon>
    </lineage>
</organism>
<reference evidence="2" key="2">
    <citation type="journal article" date="2022" name="Hortic Res">
        <title>The genome of Dioscorea zingiberensis sheds light on the biosynthesis, origin and evolution of the medicinally important diosgenin saponins.</title>
        <authorList>
            <person name="Li Y."/>
            <person name="Tan C."/>
            <person name="Li Z."/>
            <person name="Guo J."/>
            <person name="Li S."/>
            <person name="Chen X."/>
            <person name="Wang C."/>
            <person name="Dai X."/>
            <person name="Yang H."/>
            <person name="Song W."/>
            <person name="Hou L."/>
            <person name="Xu J."/>
            <person name="Tong Z."/>
            <person name="Xu A."/>
            <person name="Yuan X."/>
            <person name="Wang W."/>
            <person name="Yang Q."/>
            <person name="Chen L."/>
            <person name="Sun Z."/>
            <person name="Wang K."/>
            <person name="Pan B."/>
            <person name="Chen J."/>
            <person name="Bao Y."/>
            <person name="Liu F."/>
            <person name="Qi X."/>
            <person name="Gang D.R."/>
            <person name="Wen J."/>
            <person name="Li J."/>
        </authorList>
    </citation>
    <scope>NUCLEOTIDE SEQUENCE</scope>
    <source>
        <strain evidence="2">Dzin_1.0</strain>
    </source>
</reference>
<evidence type="ECO:0000313" key="2">
    <source>
        <dbReference type="EMBL" id="KAJ0968186.1"/>
    </source>
</evidence>
<feature type="region of interest" description="Disordered" evidence="1">
    <location>
        <begin position="205"/>
        <end position="255"/>
    </location>
</feature>
<dbReference type="OrthoDB" id="688025at2759"/>
<dbReference type="EMBL" id="JAGGNH010000007">
    <property type="protein sequence ID" value="KAJ0968186.1"/>
    <property type="molecule type" value="Genomic_DNA"/>
</dbReference>
<dbReference type="SUPFAM" id="SSF48264">
    <property type="entry name" value="Cytochrome P450"/>
    <property type="match status" value="1"/>
</dbReference>
<gene>
    <name evidence="2" type="ORF">J5N97_025103</name>
</gene>
<name>A0A9D5C7N7_9LILI</name>
<dbReference type="Pfam" id="PF00067">
    <property type="entry name" value="p450"/>
    <property type="match status" value="1"/>
</dbReference>
<dbReference type="Gene3D" id="1.10.630.10">
    <property type="entry name" value="Cytochrome P450"/>
    <property type="match status" value="1"/>
</dbReference>
<feature type="region of interest" description="Disordered" evidence="1">
    <location>
        <begin position="121"/>
        <end position="183"/>
    </location>
</feature>
<proteinExistence type="predicted"/>
<sequence>MKCNRHPFEGGVGVCASCLRERLLELAAVQNSVTLPPPLPPPPLDFPRSVSPYLSRRRSLGSDDHRHHQRFFSTPQVGGVAPKRFSILSALFGSHRSGAIEPELEYPKGSRPGSWLSVFIRGRQRKDHDPHTGTRRSWRPVNRGMSPARFGYYDDEPNSSISDDAEWRRPAPTPARKFSSGGWHRGGSMTGFAVCLSPLVRASPNRRRCPVAEGRSIAGEGRGRGRHVSGGSLGHNRPRKQPDFEKEKEEEDYHQALPPSPFLGTFYGSPSLSPIWNPRFTIYVPSMDLSSLSTPALGPVVFIMDGDLAHRSLMQRSEIFADRPRPLATSDLNTNLHSINNTSYGSVWRLLRRNLVSGVVNPCKASKSSTQVQRMALDILLKSLKKEAEANGGVVVPVHSIQHSVSFLMTSLCFGVALDEDVVDKIKNVQVGLLSLVDNRYALNLLPKVALPLFLRRLPKLKQLRRAHEELLIPIIRARKKLAAQRSEQIGLMISYVDSLLKLRVLRDGVAVDYYSDLERAKRGGYCELLL</sequence>
<evidence type="ECO:0000313" key="3">
    <source>
        <dbReference type="Proteomes" id="UP001085076"/>
    </source>
</evidence>
<evidence type="ECO:0000256" key="1">
    <source>
        <dbReference type="SAM" id="MobiDB-lite"/>
    </source>
</evidence>
<keyword evidence="3" id="KW-1185">Reference proteome</keyword>
<reference evidence="2" key="1">
    <citation type="submission" date="2021-03" db="EMBL/GenBank/DDBJ databases">
        <authorList>
            <person name="Li Z."/>
            <person name="Yang C."/>
        </authorList>
    </citation>
    <scope>NUCLEOTIDE SEQUENCE</scope>
    <source>
        <strain evidence="2">Dzin_1.0</strain>
        <tissue evidence="2">Leaf</tissue>
    </source>
</reference>
<dbReference type="GO" id="GO:0020037">
    <property type="term" value="F:heme binding"/>
    <property type="evidence" value="ECO:0007669"/>
    <property type="project" value="InterPro"/>
</dbReference>
<evidence type="ECO:0008006" key="4">
    <source>
        <dbReference type="Google" id="ProtNLM"/>
    </source>
</evidence>
<dbReference type="GO" id="GO:0016705">
    <property type="term" value="F:oxidoreductase activity, acting on paired donors, with incorporation or reduction of molecular oxygen"/>
    <property type="evidence" value="ECO:0007669"/>
    <property type="project" value="InterPro"/>
</dbReference>
<dbReference type="InterPro" id="IPR001128">
    <property type="entry name" value="Cyt_P450"/>
</dbReference>
<protein>
    <recommendedName>
        <fullName evidence="4">Cytochrome P450</fullName>
    </recommendedName>
</protein>
<dbReference type="InterPro" id="IPR036396">
    <property type="entry name" value="Cyt_P450_sf"/>
</dbReference>
<accession>A0A9D5C7N7</accession>
<dbReference type="PANTHER" id="PTHR35486:SF1">
    <property type="entry name" value="OS02G0689500 PROTEIN"/>
    <property type="match status" value="1"/>
</dbReference>
<dbReference type="PANTHER" id="PTHR35486">
    <property type="entry name" value="EXPRESSED PROTEIN"/>
    <property type="match status" value="1"/>
</dbReference>